<name>A0A2V1JMC8_EUBRA</name>
<protein>
    <submittedName>
        <fullName evidence="2">Uncharacterized protein</fullName>
    </submittedName>
</protein>
<evidence type="ECO:0000313" key="2">
    <source>
        <dbReference type="EMBL" id="PWE85847.1"/>
    </source>
</evidence>
<evidence type="ECO:0000313" key="3">
    <source>
        <dbReference type="Proteomes" id="UP000245288"/>
    </source>
</evidence>
<dbReference type="AlphaFoldDB" id="A0A2V1JMC8"/>
<proteinExistence type="predicted"/>
<sequence length="157" mass="17768">MKLSREEIARRQGMEYALKIAKEKGIEGLEQEIKRRGRTVAPCLVPQKEMDEFTLKVKQNATGVVTALSEMVLRDKFGFGTTRMNRFRDYINNLADSIEKDYLTVDDVISTIRNETGIDLEFSRNDSDVIVKGGKNVQGHGMAGRNGKRVPRGGKRY</sequence>
<gene>
    <name evidence="2" type="ORF">LG34_13265</name>
</gene>
<dbReference type="EMBL" id="JRFU01000146">
    <property type="protein sequence ID" value="PWE85847.1"/>
    <property type="molecule type" value="Genomic_DNA"/>
</dbReference>
<feature type="compositionally biased region" description="Basic residues" evidence="1">
    <location>
        <begin position="146"/>
        <end position="157"/>
    </location>
</feature>
<organism evidence="2 3">
    <name type="scientific">Eubacterium ramulus</name>
    <dbReference type="NCBI Taxonomy" id="39490"/>
    <lineage>
        <taxon>Bacteria</taxon>
        <taxon>Bacillati</taxon>
        <taxon>Bacillota</taxon>
        <taxon>Clostridia</taxon>
        <taxon>Eubacteriales</taxon>
        <taxon>Eubacteriaceae</taxon>
        <taxon>Eubacterium</taxon>
    </lineage>
</organism>
<accession>A0A2V1JMC8</accession>
<evidence type="ECO:0000256" key="1">
    <source>
        <dbReference type="SAM" id="MobiDB-lite"/>
    </source>
</evidence>
<comment type="caution">
    <text evidence="2">The sequence shown here is derived from an EMBL/GenBank/DDBJ whole genome shotgun (WGS) entry which is preliminary data.</text>
</comment>
<dbReference type="RefSeq" id="WP_109216398.1">
    <property type="nucleotide sequence ID" value="NZ_JRFU01000146.1"/>
</dbReference>
<dbReference type="OrthoDB" id="1975547at2"/>
<dbReference type="Proteomes" id="UP000245288">
    <property type="component" value="Unassembled WGS sequence"/>
</dbReference>
<reference evidence="2 3" key="1">
    <citation type="submission" date="2014-09" db="EMBL/GenBank/DDBJ databases">
        <title>Butyrate-producing bacteria isolated from human gut.</title>
        <authorList>
            <person name="Zhang Q."/>
            <person name="Zhao L."/>
        </authorList>
    </citation>
    <scope>NUCLEOTIDE SEQUENCE [LARGE SCALE GENOMIC DNA]</scope>
    <source>
        <strain evidence="2 3">21</strain>
    </source>
</reference>
<keyword evidence="3" id="KW-1185">Reference proteome</keyword>
<feature type="region of interest" description="Disordered" evidence="1">
    <location>
        <begin position="136"/>
        <end position="157"/>
    </location>
</feature>